<reference evidence="2" key="2">
    <citation type="submission" date="2020-09" db="EMBL/GenBank/DDBJ databases">
        <authorList>
            <person name="Sun Q."/>
            <person name="Ohkuma M."/>
        </authorList>
    </citation>
    <scope>NUCLEOTIDE SEQUENCE</scope>
    <source>
        <strain evidence="2">JCM 4059</strain>
    </source>
</reference>
<keyword evidence="3" id="KW-1185">Reference proteome</keyword>
<reference evidence="2" key="1">
    <citation type="journal article" date="2014" name="Int. J. Syst. Evol. Microbiol.">
        <title>Complete genome sequence of Corynebacterium casei LMG S-19264T (=DSM 44701T), isolated from a smear-ripened cheese.</title>
        <authorList>
            <consortium name="US DOE Joint Genome Institute (JGI-PGF)"/>
            <person name="Walter F."/>
            <person name="Albersmeier A."/>
            <person name="Kalinowski J."/>
            <person name="Ruckert C."/>
        </authorList>
    </citation>
    <scope>NUCLEOTIDE SEQUENCE</scope>
    <source>
        <strain evidence="2">JCM 4059</strain>
    </source>
</reference>
<feature type="region of interest" description="Disordered" evidence="1">
    <location>
        <begin position="27"/>
        <end position="65"/>
    </location>
</feature>
<dbReference type="AlphaFoldDB" id="A0A919B937"/>
<evidence type="ECO:0000313" key="2">
    <source>
        <dbReference type="EMBL" id="GHF71493.1"/>
    </source>
</evidence>
<proteinExistence type="predicted"/>
<dbReference type="EMBL" id="BNBD01000021">
    <property type="protein sequence ID" value="GHF71493.1"/>
    <property type="molecule type" value="Genomic_DNA"/>
</dbReference>
<name>A0A919B937_9ACTN</name>
<gene>
    <name evidence="2" type="ORF">GCM10010218_60860</name>
</gene>
<evidence type="ECO:0000256" key="1">
    <source>
        <dbReference type="SAM" id="MobiDB-lite"/>
    </source>
</evidence>
<organism evidence="2 3">
    <name type="scientific">Streptomyces mashuensis</name>
    <dbReference type="NCBI Taxonomy" id="33904"/>
    <lineage>
        <taxon>Bacteria</taxon>
        <taxon>Bacillati</taxon>
        <taxon>Actinomycetota</taxon>
        <taxon>Actinomycetes</taxon>
        <taxon>Kitasatosporales</taxon>
        <taxon>Streptomycetaceae</taxon>
        <taxon>Streptomyces</taxon>
    </lineage>
</organism>
<sequence>MRTEGIAEQFRLQPSVKAEVDEGYRGLANEFPTRSAPRREDRKTPTRRRQAGHPALRRAGGGQTV</sequence>
<evidence type="ECO:0000313" key="3">
    <source>
        <dbReference type="Proteomes" id="UP000638313"/>
    </source>
</evidence>
<comment type="caution">
    <text evidence="2">The sequence shown here is derived from an EMBL/GenBank/DDBJ whole genome shotgun (WGS) entry which is preliminary data.</text>
</comment>
<dbReference type="Proteomes" id="UP000638313">
    <property type="component" value="Unassembled WGS sequence"/>
</dbReference>
<accession>A0A919B937</accession>
<protein>
    <submittedName>
        <fullName evidence="2">Uncharacterized protein</fullName>
    </submittedName>
</protein>